<name>A0AC35UFL3_9BILA</name>
<protein>
    <submittedName>
        <fullName evidence="2">Alpha-1,2-Mannosidase</fullName>
    </submittedName>
</protein>
<evidence type="ECO:0000313" key="1">
    <source>
        <dbReference type="Proteomes" id="UP000095286"/>
    </source>
</evidence>
<dbReference type="Proteomes" id="UP000095286">
    <property type="component" value="Unplaced"/>
</dbReference>
<proteinExistence type="predicted"/>
<reference evidence="2" key="1">
    <citation type="submission" date="2016-11" db="UniProtKB">
        <authorList>
            <consortium name="WormBaseParasite"/>
        </authorList>
    </citation>
    <scope>IDENTIFICATION</scope>
    <source>
        <strain evidence="2">KR3021</strain>
    </source>
</reference>
<organism evidence="1 2">
    <name type="scientific">Rhabditophanes sp. KR3021</name>
    <dbReference type="NCBI Taxonomy" id="114890"/>
    <lineage>
        <taxon>Eukaryota</taxon>
        <taxon>Metazoa</taxon>
        <taxon>Ecdysozoa</taxon>
        <taxon>Nematoda</taxon>
        <taxon>Chromadorea</taxon>
        <taxon>Rhabditida</taxon>
        <taxon>Tylenchina</taxon>
        <taxon>Panagrolaimomorpha</taxon>
        <taxon>Strongyloidoidea</taxon>
        <taxon>Alloionematidae</taxon>
        <taxon>Rhabditophanes</taxon>
    </lineage>
</organism>
<dbReference type="WBParaSite" id="RSKR_0001119500.1">
    <property type="protein sequence ID" value="RSKR_0001119500.1"/>
    <property type="gene ID" value="RSKR_0001119500"/>
</dbReference>
<sequence length="795" mass="90801">MKPRLFCVFIIYLFITVQFTNAKVDKVALKNEVKEMFTHGFQSYMKYAFPDDELMPLTCGGRRRQDSNRGTIDDALGNFSLTLIDSLDSLIVFSQFDEFESAVEKVIKTVTLDSDFDVSVFEVTIRVVGGLVSGHIMAGVLKNHDSTRMQWYDKQLLDMAEDVAKRLLPAFNTSGLPYSKVNLKRGITPTIKLLKNTCTACAGTMILEFTALSRLTSNDVYEKAAKKTMDFLWAQRNLESDLMGTTLEIHHGEWIRKDSGIGAGLDSYFEYLFKTYLLFGDEQYLQRFNKHYKAIMTQINKGPLYIDIDMRTGSSVKGWMDSLSAFWPTIQVLKGDLKAAIEMHELYNLVMKRHKMIPEAFTFDMNIHWGQSLIRPEMIESTYFLYKATKDEHYLEVAEMLVKNINKYHRVKCGYASIKDVRNINVHEDSMESFFLAETVKYLYMIFAEPGDMIFDPDVYVLTTEAHFLPLTMGINSDKPRKIFLDRDEVMNDDLHTDYSKICPYYDDEFKNAENLTDYGRKIRAETGVFMSRIVSSSGNDDNCNIQQPRIRAKDFLLNNKDHTSELLSMGITLEIDANGHIKFTHTPNTAKCVLKRTYGIEFMNEIASLYSRVIELDNVANSTQWRTLQILSGSAYGGKQASFLGGFAHFGDDFSFLKHVTANVITVQPYEGCVEYENNETVRDKIAIVKRGICSFHTKAKFAQKAGAVSLIIVDNNDNSSFDTGYAFAMAKDVENTNEEKVIIPVIFLFHAEATKLLVEYSKNKNIVVRLGNRFSNPIHVFTNYLNGFKKQCE</sequence>
<accession>A0AC35UFL3</accession>
<evidence type="ECO:0000313" key="2">
    <source>
        <dbReference type="WBParaSite" id="RSKR_0001119500.1"/>
    </source>
</evidence>